<accession>A0A9N9RPZ3</accession>
<dbReference type="Pfam" id="PF00899">
    <property type="entry name" value="ThiF"/>
    <property type="match status" value="1"/>
</dbReference>
<dbReference type="GO" id="GO:0019778">
    <property type="term" value="F:Atg12 activating enzyme activity"/>
    <property type="evidence" value="ECO:0007669"/>
    <property type="project" value="TreeGrafter"/>
</dbReference>
<protein>
    <recommendedName>
        <fullName evidence="2 7">Ubiquitin-like modifier-activating enzyme ATG7</fullName>
    </recommendedName>
    <alternativeName>
        <fullName evidence="7">Autophagy-related protein 7</fullName>
    </alternativeName>
</protein>
<dbReference type="AlphaFoldDB" id="A0A9N9RPZ3"/>
<comment type="function">
    <text evidence="7">E1-like activating enzyme involved in the 2 ubiquitin-like systems required for autophagy.</text>
</comment>
<evidence type="ECO:0000259" key="9">
    <source>
        <dbReference type="Pfam" id="PF16420"/>
    </source>
</evidence>
<dbReference type="GO" id="GO:0034727">
    <property type="term" value="P:piecemeal microautophagy of the nucleus"/>
    <property type="evidence" value="ECO:0007669"/>
    <property type="project" value="TreeGrafter"/>
</dbReference>
<evidence type="ECO:0000256" key="4">
    <source>
        <dbReference type="ARBA" id="ARBA00022927"/>
    </source>
</evidence>
<reference evidence="10" key="1">
    <citation type="submission" date="2022-01" db="EMBL/GenBank/DDBJ databases">
        <authorList>
            <person name="King R."/>
        </authorList>
    </citation>
    <scope>NUCLEOTIDE SEQUENCE</scope>
</reference>
<dbReference type="EMBL" id="OU895877">
    <property type="protein sequence ID" value="CAG9801036.1"/>
    <property type="molecule type" value="Genomic_DNA"/>
</dbReference>
<dbReference type="GO" id="GO:0000407">
    <property type="term" value="C:phagophore assembly site"/>
    <property type="evidence" value="ECO:0007669"/>
    <property type="project" value="UniProtKB-SubCell"/>
</dbReference>
<dbReference type="InterPro" id="IPR006285">
    <property type="entry name" value="Atg7"/>
</dbReference>
<name>A0A9N9RPZ3_9DIPT</name>
<evidence type="ECO:0000256" key="6">
    <source>
        <dbReference type="PIRSR" id="PIRSR606285-1"/>
    </source>
</evidence>
<feature type="domain" description="THIF-type NAD/FAD binding fold" evidence="8">
    <location>
        <begin position="327"/>
        <end position="591"/>
    </location>
</feature>
<feature type="domain" description="Ubiquitin-like modifier-activating enzyme Atg7 N-terminal" evidence="9">
    <location>
        <begin position="8"/>
        <end position="310"/>
    </location>
</feature>
<proteinExistence type="inferred from homology"/>
<dbReference type="InterPro" id="IPR042523">
    <property type="entry name" value="Atg7_N_2"/>
</dbReference>
<keyword evidence="4 7" id="KW-0653">Protein transport</keyword>
<dbReference type="GO" id="GO:0000045">
    <property type="term" value="P:autophagosome assembly"/>
    <property type="evidence" value="ECO:0007669"/>
    <property type="project" value="TreeGrafter"/>
</dbReference>
<dbReference type="GO" id="GO:0015031">
    <property type="term" value="P:protein transport"/>
    <property type="evidence" value="ECO:0007669"/>
    <property type="project" value="UniProtKB-UniRule"/>
</dbReference>
<feature type="active site" description="Glycyl thioester intermediate" evidence="6">
    <location>
        <position position="544"/>
    </location>
</feature>
<evidence type="ECO:0000256" key="1">
    <source>
        <dbReference type="ARBA" id="ARBA00010931"/>
    </source>
</evidence>
<dbReference type="GO" id="GO:0019779">
    <property type="term" value="F:Atg8 activating enzyme activity"/>
    <property type="evidence" value="ECO:0007669"/>
    <property type="project" value="TreeGrafter"/>
</dbReference>
<dbReference type="FunFam" id="3.40.50.720:FF:000243">
    <property type="entry name" value="Ubiquitin-like modifier-activating enzyme ATG7"/>
    <property type="match status" value="1"/>
</dbReference>
<evidence type="ECO:0000256" key="5">
    <source>
        <dbReference type="ARBA" id="ARBA00023006"/>
    </source>
</evidence>
<sequence>MSENKIFQYVQFKSVVAPDFWYKLAENKLNIEKLDEIDQHIVGTYTNLNAKNCLIDFDCTSFNSKIVTSRNKFGAVGVLKNLNTIESFKNCDKISLLNTAGNQLITNILNGTCLENPSELASFLLLSFADLKKYNFYYWFAFPASLDLVIYEASPSQFISEKFTDEDIKNFTLKIDSLDTKQSAFFIANKTLDVILLKDAISHVKTDSNLLDFDLSSNYFCFSDPSESKCGWVLRNYILLLYLLCPILRGQSINILSVRQSEQNSLKASKVFYVTLPKYNDDFQFLTWTSWEKNNNGKMMPRIANMSEVMDPIKTAEHFAMLNLKLMKWRLLPALNLDIIKTQKCLLFGAGTLGCGIARSLMSWGFSNISFIDSGHVSYSNPVRQSLFTYADAYQNKFKSKAAAERLLEILPSVKSHGHVLTIPMPGYPINESTRQKTIEDVDMIVNMIKDSDVLFLVTDSRESRWLPTLLGSYFGKIVITTALGFESYLVMRHGASKSHEQDELEEEISGLKCIPGNKLGCYFCNDVTSPGNSIRDRTLDQQCTVTRPAVSNIAASISVELLVSLLQHEKNICAPAYYQINNKSTDVVESIPESMLGIIPHSVRGYLSTFSNILPATERFNQCIACSDFVLNEYKEHDKEFLFKVFNSAEYLEKITNLEDFANMDDDIINELDDDSDSG</sequence>
<dbReference type="InterPro" id="IPR042522">
    <property type="entry name" value="Atg7_N_1"/>
</dbReference>
<evidence type="ECO:0000256" key="7">
    <source>
        <dbReference type="RuleBase" id="RU366022"/>
    </source>
</evidence>
<dbReference type="Gene3D" id="3.40.50.720">
    <property type="entry name" value="NAD(P)-binding Rossmann-like Domain"/>
    <property type="match status" value="1"/>
</dbReference>
<reference evidence="10" key="2">
    <citation type="submission" date="2022-10" db="EMBL/GenBank/DDBJ databases">
        <authorList>
            <consortium name="ENA_rothamsted_submissions"/>
            <consortium name="culmorum"/>
            <person name="King R."/>
        </authorList>
    </citation>
    <scope>NUCLEOTIDE SEQUENCE</scope>
</reference>
<dbReference type="InterPro" id="IPR045886">
    <property type="entry name" value="ThiF/MoeB/HesA"/>
</dbReference>
<dbReference type="GO" id="GO:0000422">
    <property type="term" value="P:autophagy of mitochondrion"/>
    <property type="evidence" value="ECO:0007669"/>
    <property type="project" value="TreeGrafter"/>
</dbReference>
<keyword evidence="11" id="KW-1185">Reference proteome</keyword>
<dbReference type="Gene3D" id="3.40.140.100">
    <property type="entry name" value="Ubiquitin-like modifier-activating enzyme ATG7 C-terminal domain"/>
    <property type="match status" value="1"/>
</dbReference>
<dbReference type="OrthoDB" id="338614at2759"/>
<comment type="subcellular location">
    <subcellularLocation>
        <location evidence="7">Cytoplasm</location>
    </subcellularLocation>
    <subcellularLocation>
        <location evidence="7">Preautophagosomal structure</location>
    </subcellularLocation>
</comment>
<dbReference type="InterPro" id="IPR032197">
    <property type="entry name" value="Atg7_N"/>
</dbReference>
<evidence type="ECO:0000313" key="10">
    <source>
        <dbReference type="EMBL" id="CAG9801036.1"/>
    </source>
</evidence>
<gene>
    <name evidence="10" type="ORF">CHIRRI_LOCUS3971</name>
</gene>
<dbReference type="InterPro" id="IPR000594">
    <property type="entry name" value="ThiF_NAD_FAD-bd"/>
</dbReference>
<evidence type="ECO:0000313" key="11">
    <source>
        <dbReference type="Proteomes" id="UP001153620"/>
    </source>
</evidence>
<keyword evidence="7" id="KW-0963">Cytoplasm</keyword>
<dbReference type="FunFam" id="3.40.140.70:FF:000001">
    <property type="entry name" value="Ubiquitin-like modifier-activating enzyme atg7"/>
    <property type="match status" value="1"/>
</dbReference>
<dbReference type="GO" id="GO:0006995">
    <property type="term" value="P:cellular response to nitrogen starvation"/>
    <property type="evidence" value="ECO:0007669"/>
    <property type="project" value="TreeGrafter"/>
</dbReference>
<evidence type="ECO:0000256" key="2">
    <source>
        <dbReference type="ARBA" id="ARBA00017647"/>
    </source>
</evidence>
<dbReference type="GO" id="GO:0032446">
    <property type="term" value="P:protein modification by small protein conjugation"/>
    <property type="evidence" value="ECO:0007669"/>
    <property type="project" value="TreeGrafter"/>
</dbReference>
<dbReference type="Proteomes" id="UP001153620">
    <property type="component" value="Chromosome 1"/>
</dbReference>
<keyword evidence="5 7" id="KW-0072">Autophagy</keyword>
<comment type="subunit">
    <text evidence="7">Homodimer.</text>
</comment>
<evidence type="ECO:0000256" key="3">
    <source>
        <dbReference type="ARBA" id="ARBA00022448"/>
    </source>
</evidence>
<dbReference type="Gene3D" id="3.40.140.70">
    <property type="entry name" value="Ubiquitin-like modifier-activating enzyme ATG7 N-terminal domain"/>
    <property type="match status" value="1"/>
</dbReference>
<keyword evidence="7" id="KW-0833">Ubl conjugation pathway</keyword>
<dbReference type="NCBIfam" id="TIGR01381">
    <property type="entry name" value="E1_like_apg7"/>
    <property type="match status" value="1"/>
</dbReference>
<dbReference type="SUPFAM" id="SSF69572">
    <property type="entry name" value="Activating enzymes of the ubiquitin-like proteins"/>
    <property type="match status" value="1"/>
</dbReference>
<comment type="similarity">
    <text evidence="1 7">Belongs to the ATG7 family.</text>
</comment>
<organism evidence="10 11">
    <name type="scientific">Chironomus riparius</name>
    <dbReference type="NCBI Taxonomy" id="315576"/>
    <lineage>
        <taxon>Eukaryota</taxon>
        <taxon>Metazoa</taxon>
        <taxon>Ecdysozoa</taxon>
        <taxon>Arthropoda</taxon>
        <taxon>Hexapoda</taxon>
        <taxon>Insecta</taxon>
        <taxon>Pterygota</taxon>
        <taxon>Neoptera</taxon>
        <taxon>Endopterygota</taxon>
        <taxon>Diptera</taxon>
        <taxon>Nematocera</taxon>
        <taxon>Chironomoidea</taxon>
        <taxon>Chironomidae</taxon>
        <taxon>Chironominae</taxon>
        <taxon>Chironomus</taxon>
    </lineage>
</organism>
<dbReference type="PANTHER" id="PTHR10953:SF3">
    <property type="entry name" value="UBIQUITIN-LIKE MODIFIER-ACTIVATING ENZYME ATG7"/>
    <property type="match status" value="1"/>
</dbReference>
<dbReference type="InterPro" id="IPR035985">
    <property type="entry name" value="Ubiquitin-activating_enz"/>
</dbReference>
<dbReference type="PANTHER" id="PTHR10953">
    <property type="entry name" value="UBIQUITIN-ACTIVATING ENZYME E1"/>
    <property type="match status" value="1"/>
</dbReference>
<dbReference type="Pfam" id="PF16420">
    <property type="entry name" value="ATG7_N"/>
    <property type="match status" value="1"/>
</dbReference>
<evidence type="ECO:0000259" key="8">
    <source>
        <dbReference type="Pfam" id="PF00899"/>
    </source>
</evidence>
<keyword evidence="3 7" id="KW-0813">Transport</keyword>